<keyword evidence="4" id="KW-0436">Ligase</keyword>
<dbReference type="InterPro" id="IPR002305">
    <property type="entry name" value="aa-tRNA-synth_Ic"/>
</dbReference>
<dbReference type="PANTHER" id="PTHR43766">
    <property type="entry name" value="TRYPTOPHAN--TRNA LIGASE, MITOCHONDRIAL"/>
    <property type="match status" value="1"/>
</dbReference>
<keyword evidence="7" id="KW-0648">Protein biosynthesis</keyword>
<organism evidence="11">
    <name type="scientific">freshwater metagenome</name>
    <dbReference type="NCBI Taxonomy" id="449393"/>
    <lineage>
        <taxon>unclassified sequences</taxon>
        <taxon>metagenomes</taxon>
        <taxon>ecological metagenomes</taxon>
    </lineage>
</organism>
<protein>
    <recommendedName>
        <fullName evidence="3">tryptophan--tRNA ligase</fullName>
        <ecNumber evidence="3">6.1.1.2</ecNumber>
    </recommendedName>
    <alternativeName>
        <fullName evidence="9">Tryptophanyl-tRNA synthetase</fullName>
    </alternativeName>
</protein>
<dbReference type="GO" id="GO:0005829">
    <property type="term" value="C:cytosol"/>
    <property type="evidence" value="ECO:0007669"/>
    <property type="project" value="TreeGrafter"/>
</dbReference>
<evidence type="ECO:0000256" key="4">
    <source>
        <dbReference type="ARBA" id="ARBA00022598"/>
    </source>
</evidence>
<dbReference type="InterPro" id="IPR014729">
    <property type="entry name" value="Rossmann-like_a/b/a_fold"/>
</dbReference>
<evidence type="ECO:0000256" key="6">
    <source>
        <dbReference type="ARBA" id="ARBA00022840"/>
    </source>
</evidence>
<dbReference type="Gene3D" id="1.10.240.10">
    <property type="entry name" value="Tyrosyl-Transfer RNA Synthetase"/>
    <property type="match status" value="1"/>
</dbReference>
<dbReference type="HAMAP" id="MF_00140_B">
    <property type="entry name" value="Trp_tRNA_synth_B"/>
    <property type="match status" value="1"/>
</dbReference>
<name>A0A6J6L2G3_9ZZZZ</name>
<comment type="subcellular location">
    <subcellularLocation>
        <location evidence="1">Mitochondrion</location>
    </subcellularLocation>
</comment>
<dbReference type="AlphaFoldDB" id="A0A6J6L2G3"/>
<accession>A0A6J6L2G3</accession>
<evidence type="ECO:0000256" key="1">
    <source>
        <dbReference type="ARBA" id="ARBA00004173"/>
    </source>
</evidence>
<dbReference type="GO" id="GO:0006436">
    <property type="term" value="P:tryptophanyl-tRNA aminoacylation"/>
    <property type="evidence" value="ECO:0007669"/>
    <property type="project" value="InterPro"/>
</dbReference>
<dbReference type="PANTHER" id="PTHR43766:SF1">
    <property type="entry name" value="TRYPTOPHAN--TRNA LIGASE, MITOCHONDRIAL"/>
    <property type="match status" value="1"/>
</dbReference>
<dbReference type="InterPro" id="IPR002306">
    <property type="entry name" value="Trp-tRNA-ligase"/>
</dbReference>
<dbReference type="SUPFAM" id="SSF52374">
    <property type="entry name" value="Nucleotidylyl transferase"/>
    <property type="match status" value="1"/>
</dbReference>
<dbReference type="NCBIfam" id="TIGR00233">
    <property type="entry name" value="trpS"/>
    <property type="match status" value="1"/>
</dbReference>
<keyword evidence="8" id="KW-0030">Aminoacyl-tRNA synthetase</keyword>
<comment type="similarity">
    <text evidence="2">Belongs to the class-I aminoacyl-tRNA synthetase family.</text>
</comment>
<evidence type="ECO:0000256" key="8">
    <source>
        <dbReference type="ARBA" id="ARBA00023146"/>
    </source>
</evidence>
<dbReference type="GO" id="GO:0004830">
    <property type="term" value="F:tryptophan-tRNA ligase activity"/>
    <property type="evidence" value="ECO:0007669"/>
    <property type="project" value="UniProtKB-EC"/>
</dbReference>
<keyword evidence="6" id="KW-0067">ATP-binding</keyword>
<dbReference type="FunFam" id="1.10.240.10:FF:000002">
    <property type="entry name" value="Tryptophan--tRNA ligase"/>
    <property type="match status" value="1"/>
</dbReference>
<comment type="catalytic activity">
    <reaction evidence="10">
        <text>tRNA(Trp) + L-tryptophan + ATP = L-tryptophyl-tRNA(Trp) + AMP + diphosphate + H(+)</text>
        <dbReference type="Rhea" id="RHEA:24080"/>
        <dbReference type="Rhea" id="RHEA-COMP:9671"/>
        <dbReference type="Rhea" id="RHEA-COMP:9705"/>
        <dbReference type="ChEBI" id="CHEBI:15378"/>
        <dbReference type="ChEBI" id="CHEBI:30616"/>
        <dbReference type="ChEBI" id="CHEBI:33019"/>
        <dbReference type="ChEBI" id="CHEBI:57912"/>
        <dbReference type="ChEBI" id="CHEBI:78442"/>
        <dbReference type="ChEBI" id="CHEBI:78535"/>
        <dbReference type="ChEBI" id="CHEBI:456215"/>
        <dbReference type="EC" id="6.1.1.2"/>
    </reaction>
</comment>
<keyword evidence="5" id="KW-0547">Nucleotide-binding</keyword>
<evidence type="ECO:0000256" key="7">
    <source>
        <dbReference type="ARBA" id="ARBA00022917"/>
    </source>
</evidence>
<dbReference type="InterPro" id="IPR001412">
    <property type="entry name" value="aa-tRNA-synth_I_CS"/>
</dbReference>
<evidence type="ECO:0000256" key="10">
    <source>
        <dbReference type="ARBA" id="ARBA00049929"/>
    </source>
</evidence>
<evidence type="ECO:0000256" key="5">
    <source>
        <dbReference type="ARBA" id="ARBA00022741"/>
    </source>
</evidence>
<dbReference type="InterPro" id="IPR024109">
    <property type="entry name" value="Trp-tRNA-ligase_bac-type"/>
</dbReference>
<reference evidence="11" key="1">
    <citation type="submission" date="2020-05" db="EMBL/GenBank/DDBJ databases">
        <authorList>
            <person name="Chiriac C."/>
            <person name="Salcher M."/>
            <person name="Ghai R."/>
            <person name="Kavagutti S V."/>
        </authorList>
    </citation>
    <scope>NUCLEOTIDE SEQUENCE</scope>
</reference>
<dbReference type="InterPro" id="IPR050203">
    <property type="entry name" value="Trp-tRNA_synthetase"/>
</dbReference>
<dbReference type="CDD" id="cd00806">
    <property type="entry name" value="TrpRS_core"/>
    <property type="match status" value="1"/>
</dbReference>
<dbReference type="GO" id="GO:0005739">
    <property type="term" value="C:mitochondrion"/>
    <property type="evidence" value="ECO:0007669"/>
    <property type="project" value="UniProtKB-SubCell"/>
</dbReference>
<proteinExistence type="inferred from homology"/>
<sequence>MEPILCGVQAGTSVKDVPRVLSCIQPTGSVHLGNYLGALVNWVSGQHEADVYHGIVDLHALTVTDEPGVLGAQTLDLAAMLFAVGLDPQVATVFVQSHIHEHSELAWIMECTVSFGELSRMTQFKDKSAKREGEFVSAGLFTYPALQAADILLYDAQDVPVGEDQRQHIEITRDIAVRFNHRFGDTFILPKAVHPKAGARVMDLQDPTSKMSKSSTTENGIVYLLDENSVIEKKFKRAVTDSDGVVAYDRETKPGVANLLDILSACTQTPIDTLVSQYSQYGPLKKDTGDAVIALLEPIRQRFHELHNDPAELSRLLSVGNDRAREVAAATLARAHSAIGLLPRI</sequence>
<dbReference type="GO" id="GO:0005524">
    <property type="term" value="F:ATP binding"/>
    <property type="evidence" value="ECO:0007669"/>
    <property type="project" value="UniProtKB-KW"/>
</dbReference>
<dbReference type="EC" id="6.1.1.2" evidence="3"/>
<gene>
    <name evidence="11" type="ORF">UFOPK2169_00991</name>
</gene>
<dbReference type="Pfam" id="PF00579">
    <property type="entry name" value="tRNA-synt_1b"/>
    <property type="match status" value="1"/>
</dbReference>
<evidence type="ECO:0000313" key="11">
    <source>
        <dbReference type="EMBL" id="CAB4654569.1"/>
    </source>
</evidence>
<dbReference type="Gene3D" id="3.40.50.620">
    <property type="entry name" value="HUPs"/>
    <property type="match status" value="1"/>
</dbReference>
<dbReference type="PROSITE" id="PS00178">
    <property type="entry name" value="AA_TRNA_LIGASE_I"/>
    <property type="match status" value="1"/>
</dbReference>
<dbReference type="EMBL" id="CAEZWE010000037">
    <property type="protein sequence ID" value="CAB4654569.1"/>
    <property type="molecule type" value="Genomic_DNA"/>
</dbReference>
<evidence type="ECO:0000256" key="3">
    <source>
        <dbReference type="ARBA" id="ARBA00013161"/>
    </source>
</evidence>
<evidence type="ECO:0000256" key="2">
    <source>
        <dbReference type="ARBA" id="ARBA00005594"/>
    </source>
</evidence>
<evidence type="ECO:0000256" key="9">
    <source>
        <dbReference type="ARBA" id="ARBA00030268"/>
    </source>
</evidence>
<dbReference type="PRINTS" id="PR01039">
    <property type="entry name" value="TRNASYNTHTRP"/>
</dbReference>